<accession>A0A1F7SFL6</accession>
<proteinExistence type="predicted"/>
<dbReference type="SUPFAM" id="SSF82171">
    <property type="entry name" value="DPP6 N-terminal domain-like"/>
    <property type="match status" value="1"/>
</dbReference>
<name>A0A1F7SFL6_9BACT</name>
<dbReference type="Pfam" id="PF07676">
    <property type="entry name" value="PD40"/>
    <property type="match status" value="1"/>
</dbReference>
<dbReference type="AlphaFoldDB" id="A0A1F7SFL6"/>
<dbReference type="Gene3D" id="2.120.10.30">
    <property type="entry name" value="TolB, C-terminal domain"/>
    <property type="match status" value="1"/>
</dbReference>
<protein>
    <recommendedName>
        <fullName evidence="3">Dipeptidylpeptidase IV N-terminal domain-containing protein</fullName>
    </recommendedName>
</protein>
<dbReference type="InterPro" id="IPR011042">
    <property type="entry name" value="6-blade_b-propeller_TolB-like"/>
</dbReference>
<comment type="caution">
    <text evidence="1">The sequence shown here is derived from an EMBL/GenBank/DDBJ whole genome shotgun (WGS) entry which is preliminary data.</text>
</comment>
<gene>
    <name evidence="1" type="ORF">A3G31_11495</name>
</gene>
<dbReference type="EMBL" id="MGDI01000031">
    <property type="protein sequence ID" value="OGL52583.1"/>
    <property type="molecule type" value="Genomic_DNA"/>
</dbReference>
<evidence type="ECO:0000313" key="1">
    <source>
        <dbReference type="EMBL" id="OGL52583.1"/>
    </source>
</evidence>
<dbReference type="Proteomes" id="UP000178082">
    <property type="component" value="Unassembled WGS sequence"/>
</dbReference>
<evidence type="ECO:0008006" key="3">
    <source>
        <dbReference type="Google" id="ProtNLM"/>
    </source>
</evidence>
<dbReference type="STRING" id="1817883.A3G31_11495"/>
<evidence type="ECO:0000313" key="2">
    <source>
        <dbReference type="Proteomes" id="UP000178082"/>
    </source>
</evidence>
<dbReference type="InterPro" id="IPR011659">
    <property type="entry name" value="WD40"/>
</dbReference>
<reference evidence="1 2" key="1">
    <citation type="journal article" date="2016" name="Nat. Commun.">
        <title>Thousands of microbial genomes shed light on interconnected biogeochemical processes in an aquifer system.</title>
        <authorList>
            <person name="Anantharaman K."/>
            <person name="Brown C.T."/>
            <person name="Hug L.A."/>
            <person name="Sharon I."/>
            <person name="Castelle C.J."/>
            <person name="Probst A.J."/>
            <person name="Thomas B.C."/>
            <person name="Singh A."/>
            <person name="Wilkins M.J."/>
            <person name="Karaoz U."/>
            <person name="Brodie E.L."/>
            <person name="Williams K.H."/>
            <person name="Hubbard S.S."/>
            <person name="Banfield J.F."/>
        </authorList>
    </citation>
    <scope>NUCLEOTIDE SEQUENCE [LARGE SCALE GENOMIC DNA]</scope>
</reference>
<organism evidence="1 2">
    <name type="scientific">Candidatus Schekmanbacteria bacterium RIFCSPLOWO2_12_FULL_38_15</name>
    <dbReference type="NCBI Taxonomy" id="1817883"/>
    <lineage>
        <taxon>Bacteria</taxon>
        <taxon>Candidatus Schekmaniibacteriota</taxon>
    </lineage>
</organism>
<sequence length="146" mass="16562">MHARAFGFILVFLIFLPAISSSELALTSNNANHYAPKWSPSGDFIFYQRPDAYNNLHLYKILSSGGSEIPLGTEPWISYYDPQISPDGTKIVYSRQGNDEIYRRKGGVVFKEHVQFLRGCEKRYSLAHARTSGIRCFRNSLLVLIA</sequence>